<dbReference type="Gene3D" id="3.20.20.80">
    <property type="entry name" value="Glycosidases"/>
    <property type="match status" value="1"/>
</dbReference>
<dbReference type="Proteomes" id="UP000033647">
    <property type="component" value="Unassembled WGS sequence"/>
</dbReference>
<evidence type="ECO:0000313" key="3">
    <source>
        <dbReference type="Proteomes" id="UP000033647"/>
    </source>
</evidence>
<reference evidence="2 3" key="1">
    <citation type="submission" date="2015-03" db="EMBL/GenBank/DDBJ databases">
        <title>RNA-seq based gene annotation and comparative genomics of four Zymoseptoria species reveal species-specific pathogenicity related genes and transposable element activity.</title>
        <authorList>
            <person name="Grandaubert J."/>
            <person name="Bhattacharyya A."/>
            <person name="Stukenbrock E.H."/>
        </authorList>
    </citation>
    <scope>NUCLEOTIDE SEQUENCE [LARGE SCALE GENOMIC DNA]</scope>
    <source>
        <strain evidence="2 3">Zb18110</strain>
    </source>
</reference>
<sequence length="170" mass="18298">MFFNKVLAPGAAFVAVANGLAPPPNGPNAAPKGSSPPPHGHMSSKNNGWPNFPCVTKRRDMGNSKGETVTFAGINWSGKSGVDLRHGEAMIPEGLQYQSIKTIVQKVKDLDMNVIRLTYAIQMIDDIVNGNESSLRHSFISVLGPESGTVVLANVLKNDPQFKETTTRLK</sequence>
<proteinExistence type="predicted"/>
<dbReference type="InterPro" id="IPR017853">
    <property type="entry name" value="GH"/>
</dbReference>
<gene>
    <name evidence="2" type="ORF">TI39_contig4215g00008</name>
</gene>
<comment type="caution">
    <text evidence="2">The sequence shown here is derived from an EMBL/GenBank/DDBJ whole genome shotgun (WGS) entry which is preliminary data.</text>
</comment>
<dbReference type="PANTHER" id="PTHR31263:SF0">
    <property type="entry name" value="CELLULASE FAMILY PROTEIN (AFU_ORTHOLOGUE AFUA_5G14560)"/>
    <property type="match status" value="1"/>
</dbReference>
<dbReference type="SUPFAM" id="SSF51445">
    <property type="entry name" value="(Trans)glycosidases"/>
    <property type="match status" value="1"/>
</dbReference>
<feature type="region of interest" description="Disordered" evidence="1">
    <location>
        <begin position="24"/>
        <end position="52"/>
    </location>
</feature>
<dbReference type="STRING" id="1047168.A0A0F4GD67"/>
<evidence type="ECO:0000256" key="1">
    <source>
        <dbReference type="SAM" id="MobiDB-lite"/>
    </source>
</evidence>
<evidence type="ECO:0000313" key="2">
    <source>
        <dbReference type="EMBL" id="KJX94135.1"/>
    </source>
</evidence>
<dbReference type="PANTHER" id="PTHR31263">
    <property type="entry name" value="CELLULASE FAMILY PROTEIN (AFU_ORTHOLOGUE AFUA_5G14560)"/>
    <property type="match status" value="1"/>
</dbReference>
<name>A0A0F4GD67_9PEZI</name>
<dbReference type="EMBL" id="LAFY01004174">
    <property type="protein sequence ID" value="KJX94135.1"/>
    <property type="molecule type" value="Genomic_DNA"/>
</dbReference>
<dbReference type="OrthoDB" id="442731at2759"/>
<keyword evidence="3" id="KW-1185">Reference proteome</keyword>
<accession>A0A0F4GD67</accession>
<protein>
    <submittedName>
        <fullName evidence="2">Uncharacterized protein</fullName>
    </submittedName>
</protein>
<organism evidence="2 3">
    <name type="scientific">Zymoseptoria brevis</name>
    <dbReference type="NCBI Taxonomy" id="1047168"/>
    <lineage>
        <taxon>Eukaryota</taxon>
        <taxon>Fungi</taxon>
        <taxon>Dikarya</taxon>
        <taxon>Ascomycota</taxon>
        <taxon>Pezizomycotina</taxon>
        <taxon>Dothideomycetes</taxon>
        <taxon>Dothideomycetidae</taxon>
        <taxon>Mycosphaerellales</taxon>
        <taxon>Mycosphaerellaceae</taxon>
        <taxon>Zymoseptoria</taxon>
    </lineage>
</organism>
<dbReference type="AlphaFoldDB" id="A0A0F4GD67"/>